<dbReference type="CDD" id="cd08044">
    <property type="entry name" value="TAF5_NTD2"/>
    <property type="match status" value="1"/>
</dbReference>
<feature type="repeat" description="WD" evidence="7">
    <location>
        <begin position="394"/>
        <end position="426"/>
    </location>
</feature>
<dbReference type="GO" id="GO:0003743">
    <property type="term" value="F:translation initiation factor activity"/>
    <property type="evidence" value="ECO:0007669"/>
    <property type="project" value="UniProtKB-KW"/>
</dbReference>
<dbReference type="Proteomes" id="UP000093000">
    <property type="component" value="Unassembled WGS sequence"/>
</dbReference>
<evidence type="ECO:0000256" key="2">
    <source>
        <dbReference type="ARBA" id="ARBA00022574"/>
    </source>
</evidence>
<keyword evidence="6" id="KW-0539">Nucleus</keyword>
<dbReference type="InterPro" id="IPR020472">
    <property type="entry name" value="WD40_PAC1"/>
</dbReference>
<dbReference type="SUPFAM" id="SSF160897">
    <property type="entry name" value="Taf5 N-terminal domain-like"/>
    <property type="match status" value="1"/>
</dbReference>
<keyword evidence="12" id="KW-1185">Reference proteome</keyword>
<keyword evidence="2 7" id="KW-0853">WD repeat</keyword>
<dbReference type="InterPro" id="IPR007582">
    <property type="entry name" value="TFIID_NTD2"/>
</dbReference>
<dbReference type="PRINTS" id="PR00320">
    <property type="entry name" value="GPROTEINBRPT"/>
</dbReference>
<protein>
    <submittedName>
        <fullName evidence="11">Transcription initiation factor TFIID subunit 5</fullName>
    </submittedName>
</protein>
<dbReference type="PANTHER" id="PTHR19879">
    <property type="entry name" value="TRANSCRIPTION INITIATION FACTOR TFIID"/>
    <property type="match status" value="1"/>
</dbReference>
<evidence type="ECO:0000256" key="6">
    <source>
        <dbReference type="ARBA" id="ARBA00023242"/>
    </source>
</evidence>
<dbReference type="OrthoDB" id="10266330at2759"/>
<feature type="region of interest" description="Disordered" evidence="9">
    <location>
        <begin position="1"/>
        <end position="21"/>
    </location>
</feature>
<keyword evidence="11" id="KW-0396">Initiation factor</keyword>
<dbReference type="AlphaFoldDB" id="A0A1C7N6B2"/>
<dbReference type="InterPro" id="IPR019775">
    <property type="entry name" value="WD40_repeat_CS"/>
</dbReference>
<keyword evidence="8" id="KW-0175">Coiled coil</keyword>
<feature type="repeat" description="WD" evidence="7">
    <location>
        <begin position="520"/>
        <end position="561"/>
    </location>
</feature>
<evidence type="ECO:0000313" key="12">
    <source>
        <dbReference type="Proteomes" id="UP000093000"/>
    </source>
</evidence>
<dbReference type="EMBL" id="LUGH01000494">
    <property type="protein sequence ID" value="OBZ84577.1"/>
    <property type="molecule type" value="Genomic_DNA"/>
</dbReference>
<gene>
    <name evidence="11" type="primary">taf5_0</name>
    <name evidence="11" type="ORF">A0J61_07374</name>
</gene>
<comment type="caution">
    <text evidence="11">The sequence shown here is derived from an EMBL/GenBank/DDBJ whole genome shotgun (WGS) entry which is preliminary data.</text>
</comment>
<dbReference type="STRING" id="101091.A0A1C7N6B2"/>
<keyword evidence="3" id="KW-0677">Repeat</keyword>
<sequence length="651" mass="74153">MSIPPHQNEMDNLNRPSNNDMNQILDTYFTKKGFRQDEYALIQQQEPSSEQNMVSLKQLTDKLKHTPQTKVCLPKHIQSIQENPEQADAEAIIESYKQIREWMQGALDLYKSELNVLLYPLFIYTFLELLSKDYVEYGHVFLEKYKQNHIEHTEQINILSTVNSIQDSSIQHFLNQKYAIRISSIPFELFFQHIKAKRFANLIRIIHQHLNIHIITGKLAPVSAGGSTTVYTKEDGMEIEIKKEKEELEEEVLLDTTQLPTYQNTDSQTELESLAELRKRVAMASAASPSVCIYTFHHTHDQLNCIALSEDATLVAGGFSESFIKVWSLKGKKLQSTQEIEQGLEGSAFKKLVSHSGPIYGISFSHDNQYLISCSEDQTVRLWCLKTFKGVAVYKSHNYPVWDVDFGPFGFYFATASHDRTARLWSCDHMNPLRIFAGHLSDVNTVRFHPNSKYLVTGSSDRTARLWDVQRGTCVRVFTGHTGPVHTVAISPNGRLMASAGEDRSIILWDLGTGKRLKTMTGHTGFVYSISFNSDSTVLVSGGADGTVRVWDVNKDTAYDVRQSDLDSRRPKYDKLNHKQQKEKKELEKAKSVIDAKRKKTIESSDYFSRDHLSVFPTKNTPIYTVQFTQRNLCLAAGAAHSTFDFLHDKS</sequence>
<dbReference type="PANTHER" id="PTHR19879:SF1">
    <property type="entry name" value="CANNONBALL-RELATED"/>
    <property type="match status" value="1"/>
</dbReference>
<dbReference type="InterPro" id="IPR015943">
    <property type="entry name" value="WD40/YVTN_repeat-like_dom_sf"/>
</dbReference>
<dbReference type="InParanoid" id="A0A1C7N6B2"/>
<comment type="subcellular location">
    <subcellularLocation>
        <location evidence="1">Nucleus</location>
    </subcellularLocation>
</comment>
<dbReference type="GO" id="GO:0006367">
    <property type="term" value="P:transcription initiation at RNA polymerase II promoter"/>
    <property type="evidence" value="ECO:0007669"/>
    <property type="project" value="TreeGrafter"/>
</dbReference>
<evidence type="ECO:0000256" key="9">
    <source>
        <dbReference type="SAM" id="MobiDB-lite"/>
    </source>
</evidence>
<evidence type="ECO:0000313" key="11">
    <source>
        <dbReference type="EMBL" id="OBZ84577.1"/>
    </source>
</evidence>
<evidence type="ECO:0000256" key="8">
    <source>
        <dbReference type="SAM" id="Coils"/>
    </source>
</evidence>
<dbReference type="PROSITE" id="PS50294">
    <property type="entry name" value="WD_REPEATS_REGION"/>
    <property type="match status" value="5"/>
</dbReference>
<reference evidence="11 12" key="1">
    <citation type="submission" date="2016-03" db="EMBL/GenBank/DDBJ databases">
        <title>Choanephora cucurbitarum.</title>
        <authorList>
            <person name="Min B."/>
            <person name="Park H."/>
            <person name="Park J.-H."/>
            <person name="Shin H.-D."/>
            <person name="Choi I.-G."/>
        </authorList>
    </citation>
    <scope>NUCLEOTIDE SEQUENCE [LARGE SCALE GENOMIC DNA]</scope>
    <source>
        <strain evidence="11 12">KUS-F28377</strain>
    </source>
</reference>
<feature type="compositionally biased region" description="Polar residues" evidence="9">
    <location>
        <begin position="10"/>
        <end position="21"/>
    </location>
</feature>
<dbReference type="Gene3D" id="1.25.40.500">
    <property type="entry name" value="TFIID subunit TAF5, NTD2 domain"/>
    <property type="match status" value="1"/>
</dbReference>
<dbReference type="Pfam" id="PF04494">
    <property type="entry name" value="TFIID_NTD2"/>
    <property type="match status" value="1"/>
</dbReference>
<evidence type="ECO:0000256" key="7">
    <source>
        <dbReference type="PROSITE-ProRule" id="PRU00221"/>
    </source>
</evidence>
<feature type="domain" description="TFIID subunit TAF5 NTD2" evidence="10">
    <location>
        <begin position="87"/>
        <end position="210"/>
    </location>
</feature>
<dbReference type="PROSITE" id="PS00678">
    <property type="entry name" value="WD_REPEATS_1"/>
    <property type="match status" value="3"/>
</dbReference>
<name>A0A1C7N6B2_9FUNG</name>
<organism evidence="11 12">
    <name type="scientific">Choanephora cucurbitarum</name>
    <dbReference type="NCBI Taxonomy" id="101091"/>
    <lineage>
        <taxon>Eukaryota</taxon>
        <taxon>Fungi</taxon>
        <taxon>Fungi incertae sedis</taxon>
        <taxon>Mucoromycota</taxon>
        <taxon>Mucoromycotina</taxon>
        <taxon>Mucoromycetes</taxon>
        <taxon>Mucorales</taxon>
        <taxon>Mucorineae</taxon>
        <taxon>Choanephoraceae</taxon>
        <taxon>Choanephoroideae</taxon>
        <taxon>Choanephora</taxon>
    </lineage>
</organism>
<keyword evidence="11" id="KW-0648">Protein biosynthesis</keyword>
<dbReference type="SMART" id="SM00320">
    <property type="entry name" value="WD40"/>
    <property type="match status" value="6"/>
</dbReference>
<feature type="repeat" description="WD" evidence="7">
    <location>
        <begin position="352"/>
        <end position="393"/>
    </location>
</feature>
<evidence type="ECO:0000256" key="4">
    <source>
        <dbReference type="ARBA" id="ARBA00023015"/>
    </source>
</evidence>
<evidence type="ECO:0000259" key="10">
    <source>
        <dbReference type="Pfam" id="PF04494"/>
    </source>
</evidence>
<keyword evidence="4" id="KW-0805">Transcription regulation</keyword>
<proteinExistence type="predicted"/>
<keyword evidence="5" id="KW-0804">Transcription</keyword>
<dbReference type="Pfam" id="PF00400">
    <property type="entry name" value="WD40"/>
    <property type="match status" value="6"/>
</dbReference>
<dbReference type="CDD" id="cd00200">
    <property type="entry name" value="WD40"/>
    <property type="match status" value="1"/>
</dbReference>
<evidence type="ECO:0000256" key="3">
    <source>
        <dbReference type="ARBA" id="ARBA00022737"/>
    </source>
</evidence>
<dbReference type="SUPFAM" id="SSF50978">
    <property type="entry name" value="WD40 repeat-like"/>
    <property type="match status" value="1"/>
</dbReference>
<evidence type="ECO:0000256" key="1">
    <source>
        <dbReference type="ARBA" id="ARBA00004123"/>
    </source>
</evidence>
<feature type="repeat" description="WD" evidence="7">
    <location>
        <begin position="478"/>
        <end position="519"/>
    </location>
</feature>
<dbReference type="InterPro" id="IPR037264">
    <property type="entry name" value="TFIID_NTD2_sf"/>
</dbReference>
<dbReference type="InterPro" id="IPR036322">
    <property type="entry name" value="WD40_repeat_dom_sf"/>
</dbReference>
<accession>A0A1C7N6B2</accession>
<dbReference type="GO" id="GO:0005669">
    <property type="term" value="C:transcription factor TFIID complex"/>
    <property type="evidence" value="ECO:0007669"/>
    <property type="project" value="TreeGrafter"/>
</dbReference>
<evidence type="ECO:0000256" key="5">
    <source>
        <dbReference type="ARBA" id="ARBA00023163"/>
    </source>
</evidence>
<dbReference type="Gene3D" id="2.130.10.10">
    <property type="entry name" value="YVTN repeat-like/Quinoprotein amine dehydrogenase"/>
    <property type="match status" value="2"/>
</dbReference>
<dbReference type="PROSITE" id="PS50082">
    <property type="entry name" value="WD_REPEATS_2"/>
    <property type="match status" value="5"/>
</dbReference>
<dbReference type="GO" id="GO:0016251">
    <property type="term" value="F:RNA polymerase II general transcription initiation factor activity"/>
    <property type="evidence" value="ECO:0007669"/>
    <property type="project" value="TreeGrafter"/>
</dbReference>
<dbReference type="InterPro" id="IPR001680">
    <property type="entry name" value="WD40_rpt"/>
</dbReference>
<feature type="coiled-coil region" evidence="8">
    <location>
        <begin position="573"/>
        <end position="600"/>
    </location>
</feature>
<feature type="repeat" description="WD" evidence="7">
    <location>
        <begin position="436"/>
        <end position="477"/>
    </location>
</feature>